<feature type="compositionally biased region" description="Pro residues" evidence="1">
    <location>
        <begin position="9"/>
        <end position="22"/>
    </location>
</feature>
<organism evidence="2 3">
    <name type="scientific">Candidatus Vogelbacteria bacterium RIFOXYD1_FULL_51_18</name>
    <dbReference type="NCBI Taxonomy" id="1802440"/>
    <lineage>
        <taxon>Bacteria</taxon>
        <taxon>Candidatus Vogeliibacteriota</taxon>
    </lineage>
</organism>
<name>A0A1G2QIW6_9BACT</name>
<dbReference type="STRING" id="1802440.A2569_02155"/>
<sequence length="72" mass="7957">MIAAEFPKTPSPKPARIPPQTPPAGGTEAEAGRIHIPRQMFRPAESALVFRVLRKMGSDFFKQTPELKSGHF</sequence>
<accession>A0A1G2QIW6</accession>
<feature type="region of interest" description="Disordered" evidence="1">
    <location>
        <begin position="1"/>
        <end position="34"/>
    </location>
</feature>
<reference evidence="2 3" key="1">
    <citation type="journal article" date="2016" name="Nat. Commun.">
        <title>Thousands of microbial genomes shed light on interconnected biogeochemical processes in an aquifer system.</title>
        <authorList>
            <person name="Anantharaman K."/>
            <person name="Brown C.T."/>
            <person name="Hug L.A."/>
            <person name="Sharon I."/>
            <person name="Castelle C.J."/>
            <person name="Probst A.J."/>
            <person name="Thomas B.C."/>
            <person name="Singh A."/>
            <person name="Wilkins M.J."/>
            <person name="Karaoz U."/>
            <person name="Brodie E.L."/>
            <person name="Williams K.H."/>
            <person name="Hubbard S.S."/>
            <person name="Banfield J.F."/>
        </authorList>
    </citation>
    <scope>NUCLEOTIDE SEQUENCE [LARGE SCALE GENOMIC DNA]</scope>
</reference>
<dbReference type="AlphaFoldDB" id="A0A1G2QIW6"/>
<gene>
    <name evidence="2" type="ORF">A2569_02155</name>
</gene>
<dbReference type="EMBL" id="MHTL01000012">
    <property type="protein sequence ID" value="OHA60550.1"/>
    <property type="molecule type" value="Genomic_DNA"/>
</dbReference>
<dbReference type="Proteomes" id="UP000177090">
    <property type="component" value="Unassembled WGS sequence"/>
</dbReference>
<comment type="caution">
    <text evidence="2">The sequence shown here is derived from an EMBL/GenBank/DDBJ whole genome shotgun (WGS) entry which is preliminary data.</text>
</comment>
<proteinExistence type="predicted"/>
<evidence type="ECO:0000313" key="3">
    <source>
        <dbReference type="Proteomes" id="UP000177090"/>
    </source>
</evidence>
<evidence type="ECO:0000256" key="1">
    <source>
        <dbReference type="SAM" id="MobiDB-lite"/>
    </source>
</evidence>
<protein>
    <submittedName>
        <fullName evidence="2">Uncharacterized protein</fullName>
    </submittedName>
</protein>
<evidence type="ECO:0000313" key="2">
    <source>
        <dbReference type="EMBL" id="OHA60550.1"/>
    </source>
</evidence>